<evidence type="ECO:0000313" key="2">
    <source>
        <dbReference type="EMBL" id="TGN08462.1"/>
    </source>
</evidence>
<keyword evidence="1" id="KW-0472">Membrane</keyword>
<comment type="caution">
    <text evidence="2">The sequence shown here is derived from an EMBL/GenBank/DDBJ whole genome shotgun (WGS) entry which is preliminary data.</text>
</comment>
<keyword evidence="3" id="KW-1185">Reference proteome</keyword>
<dbReference type="EMBL" id="RQHV01000061">
    <property type="protein sequence ID" value="TGN08462.1"/>
    <property type="molecule type" value="Genomic_DNA"/>
</dbReference>
<dbReference type="OrthoDB" id="320645at2"/>
<keyword evidence="1" id="KW-0812">Transmembrane</keyword>
<organism evidence="2 3">
    <name type="scientific">Leptospira ilyithenensis</name>
    <dbReference type="NCBI Taxonomy" id="2484901"/>
    <lineage>
        <taxon>Bacteria</taxon>
        <taxon>Pseudomonadati</taxon>
        <taxon>Spirochaetota</taxon>
        <taxon>Spirochaetia</taxon>
        <taxon>Leptospirales</taxon>
        <taxon>Leptospiraceae</taxon>
        <taxon>Leptospira</taxon>
    </lineage>
</organism>
<name>A0A4R9LLL5_9LEPT</name>
<protein>
    <submittedName>
        <fullName evidence="2">Uncharacterized protein</fullName>
    </submittedName>
</protein>
<feature type="transmembrane region" description="Helical" evidence="1">
    <location>
        <begin position="226"/>
        <end position="249"/>
    </location>
</feature>
<evidence type="ECO:0000256" key="1">
    <source>
        <dbReference type="SAM" id="Phobius"/>
    </source>
</evidence>
<dbReference type="AlphaFoldDB" id="A0A4R9LLL5"/>
<sequence>MKEKLHFPDHRSGSGTFPKFALIAIVFSTIFSFFGFGFVSLEEVEFDSTFLFIFFPVFIAFSIIPFLLIYRFISTSRKTIIDPATKTIEFWEGKKQTNSIGFSNIKSFLQSRYTYTVKTKNGSRTVIVYTVTSPEAPNITFAESLNPILARNFAETFAKTLQVSLTNEQGNSRDPSELDLPFYKRPDPEFDAFAVPEFKQESCLVWEERDGSYYLTSTYNPAFFKWLGTTTSIVSFIVLNLVFGSILELNAFYWESFPPDFWQLVFLGGTVLLATIPITYVYFKGMRKKEMILAKGKITSPSGSMDYEKIEEIYLDNGDIVCIGDHIHLKISLFFFCDNNDYESVKKAILYGIRTQSLGTGGSGSARFTTEF</sequence>
<proteinExistence type="predicted"/>
<reference evidence="2" key="1">
    <citation type="journal article" date="2019" name="PLoS Negl. Trop. Dis.">
        <title>Revisiting the worldwide diversity of Leptospira species in the environment.</title>
        <authorList>
            <person name="Vincent A.T."/>
            <person name="Schiettekatte O."/>
            <person name="Bourhy P."/>
            <person name="Veyrier F.J."/>
            <person name="Picardeau M."/>
        </authorList>
    </citation>
    <scope>NUCLEOTIDE SEQUENCE [LARGE SCALE GENOMIC DNA]</scope>
    <source>
        <strain evidence="2">201400974</strain>
    </source>
</reference>
<dbReference type="RefSeq" id="WP_135765414.1">
    <property type="nucleotide sequence ID" value="NZ_RQHV01000061.1"/>
</dbReference>
<gene>
    <name evidence="2" type="ORF">EHS11_16330</name>
</gene>
<accession>A0A4R9LLL5</accession>
<keyword evidence="1" id="KW-1133">Transmembrane helix</keyword>
<dbReference type="Proteomes" id="UP000298264">
    <property type="component" value="Unassembled WGS sequence"/>
</dbReference>
<evidence type="ECO:0000313" key="3">
    <source>
        <dbReference type="Proteomes" id="UP000298264"/>
    </source>
</evidence>
<feature type="transmembrane region" description="Helical" evidence="1">
    <location>
        <begin position="50"/>
        <end position="70"/>
    </location>
</feature>
<feature type="transmembrane region" description="Helical" evidence="1">
    <location>
        <begin position="261"/>
        <end position="283"/>
    </location>
</feature>
<feature type="transmembrane region" description="Helical" evidence="1">
    <location>
        <begin position="20"/>
        <end position="38"/>
    </location>
</feature>